<name>D3V2Q7_XENBS</name>
<dbReference type="AlphaFoldDB" id="D3V2Q7"/>
<dbReference type="Proteomes" id="UP000002045">
    <property type="component" value="Chromosome"/>
</dbReference>
<dbReference type="STRING" id="406818.XBJ1_1896"/>
<accession>D3V2Q7</accession>
<proteinExistence type="predicted"/>
<dbReference type="HOGENOM" id="CLU_2811481_0_0_6"/>
<sequence length="67" mass="8066">MSNRCKTAFEYNAQEYHNHGLAQHYPIVDMVFDLSTIKHLMYQYFDIPLKNVTIHQYYFLEPGEFGF</sequence>
<organism evidence="1 2">
    <name type="scientific">Xenorhabdus bovienii (strain SS-2004)</name>
    <name type="common">Xenorhabdus nematophila subsp. bovienii</name>
    <dbReference type="NCBI Taxonomy" id="406818"/>
    <lineage>
        <taxon>Bacteria</taxon>
        <taxon>Pseudomonadati</taxon>
        <taxon>Pseudomonadota</taxon>
        <taxon>Gammaproteobacteria</taxon>
        <taxon>Enterobacterales</taxon>
        <taxon>Morganellaceae</taxon>
        <taxon>Xenorhabdus</taxon>
    </lineage>
</organism>
<dbReference type="EMBL" id="FN667741">
    <property type="protein sequence ID" value="CBJ81022.1"/>
    <property type="molecule type" value="Genomic_DNA"/>
</dbReference>
<evidence type="ECO:0000313" key="2">
    <source>
        <dbReference type="Proteomes" id="UP000002045"/>
    </source>
</evidence>
<protein>
    <submittedName>
        <fullName evidence="1">Uncharacterized protein</fullName>
    </submittedName>
</protein>
<dbReference type="KEGG" id="xbo:XBJ1_1896"/>
<evidence type="ECO:0000313" key="1">
    <source>
        <dbReference type="EMBL" id="CBJ81022.1"/>
    </source>
</evidence>
<reference evidence="1" key="1">
    <citation type="journal article" date="2011" name="PLoS ONE">
        <title>The entomopathogenic bacterial endosymbionts xenorhabdus and photorhabdus: convergent lifestyles from divergent genomes.</title>
        <authorList>
            <person name="Chaston J.M."/>
            <person name="Suen G."/>
            <person name="Tucker S.L."/>
            <person name="Andersen A.W."/>
            <person name="Bhasin A."/>
            <person name="Bode E."/>
            <person name="Bode H.B."/>
            <person name="Brachmann A.O."/>
            <person name="Cowles C.E."/>
            <person name="Cowles K.N."/>
            <person name="Darby C."/>
            <person name="de Leon L."/>
            <person name="Drace K."/>
            <person name="Du Z."/>
            <person name="Givaudan A."/>
            <person name="Herbert Tran E.E."/>
            <person name="Jewell K.A."/>
            <person name="Knack J.J."/>
            <person name="Krasomil-Osterfeld K.C."/>
            <person name="Kukor R."/>
            <person name="Lanois A."/>
            <person name="Latreille P."/>
            <person name="Leimgruber N.K."/>
            <person name="Lipke C.M."/>
            <person name="Liu R."/>
            <person name="Lu X."/>
            <person name="Martens E.C."/>
            <person name="Marri P.R."/>
            <person name="Medigue C."/>
            <person name="Menard M.L."/>
            <person name="Miller N.M."/>
            <person name="Morales-Soto N."/>
            <person name="Norton S."/>
            <person name="Ogier J.C."/>
            <person name="Orchard S.S."/>
            <person name="Park D."/>
            <person name="Park Y."/>
            <person name="Qurollo B.A."/>
            <person name="Sugar D.R."/>
            <person name="Richards G.R."/>
            <person name="Rouy Z."/>
            <person name="Slominski B."/>
            <person name="Slominski K."/>
            <person name="Snyder H."/>
            <person name="Tjaden B.C."/>
            <person name="van der Hoeven R."/>
            <person name="Welch R.D."/>
            <person name="Wheeler C."/>
            <person name="Xiang B."/>
            <person name="Barbazuk B."/>
            <person name="Gaudriault S."/>
            <person name="Goodner B."/>
            <person name="Slater S.C."/>
            <person name="Forst S."/>
            <person name="Goldman B.S."/>
            <person name="Goodrich-Blair H."/>
        </authorList>
    </citation>
    <scope>NUCLEOTIDE SEQUENCE [LARGE SCALE GENOMIC DNA]</scope>
    <source>
        <strain evidence="1">SS-2004</strain>
    </source>
</reference>
<gene>
    <name evidence="1" type="ordered locus">XBJ1_1896</name>
</gene>